<evidence type="ECO:0000256" key="3">
    <source>
        <dbReference type="ARBA" id="ARBA00022989"/>
    </source>
</evidence>
<feature type="transmembrane region" description="Helical" evidence="5">
    <location>
        <begin position="74"/>
        <end position="93"/>
    </location>
</feature>
<dbReference type="InterPro" id="IPR011701">
    <property type="entry name" value="MFS"/>
</dbReference>
<feature type="transmembrane region" description="Helical" evidence="5">
    <location>
        <begin position="17"/>
        <end position="36"/>
    </location>
</feature>
<feature type="transmembrane region" description="Helical" evidence="5">
    <location>
        <begin position="309"/>
        <end position="330"/>
    </location>
</feature>
<name>A0AAE1C3A6_9PEZI</name>
<evidence type="ECO:0000313" key="6">
    <source>
        <dbReference type="EMBL" id="KAK3676542.1"/>
    </source>
</evidence>
<evidence type="ECO:0000256" key="5">
    <source>
        <dbReference type="SAM" id="Phobius"/>
    </source>
</evidence>
<feature type="transmembrane region" description="Helical" evidence="5">
    <location>
        <begin position="109"/>
        <end position="130"/>
    </location>
</feature>
<feature type="transmembrane region" description="Helical" evidence="5">
    <location>
        <begin position="203"/>
        <end position="225"/>
    </location>
</feature>
<keyword evidence="7" id="KW-1185">Reference proteome</keyword>
<evidence type="ECO:0000256" key="1">
    <source>
        <dbReference type="ARBA" id="ARBA00004141"/>
    </source>
</evidence>
<protein>
    <submittedName>
        <fullName evidence="6">Uncharacterized protein</fullName>
    </submittedName>
</protein>
<reference evidence="6" key="1">
    <citation type="submission" date="2023-07" db="EMBL/GenBank/DDBJ databases">
        <title>Black Yeasts Isolated from many extreme environments.</title>
        <authorList>
            <person name="Coleine C."/>
            <person name="Stajich J.E."/>
            <person name="Selbmann L."/>
        </authorList>
    </citation>
    <scope>NUCLEOTIDE SEQUENCE</scope>
    <source>
        <strain evidence="6">CCFEE 5485</strain>
    </source>
</reference>
<accession>A0AAE1C3A6</accession>
<sequence length="422" mass="46600">MDDAISNLGGGGLSKPWLANLANCLNYAFSFLITLAGGPLINKIGIKWSCFIAALSMPLGASSYYTNAKFDNEWYLLTANLVKGIAGGFLYVAESTAMMSYPRLEDRGFYLGIWTAMRNSGSVIGGAINFSTDSEKSSAGGIATSTYLIFLAIQCTGVIWALLLSPTRVIRRRDGQKVPMAEMISWKQEFKALWRFMQRRTSLYMLLPAFYSFFCGGTFGTYLSLHFSVRARALSSLLVPTIVIPSVLLFGKLLDAQWIPRQRRAWLSFLLWAVPQGGCLIWVAVEYKILGSKTALDYELNTTPWARAYMPYLIMFVGCYWTQLSLYWILSATSRDVKESARAGGMFRAAETAGQAISYGLSSASGIAVTIPLYVHCGIWILTMPSMVMLIHSMPAESSTEINGLDRVDEIEGVRDAQIAKV</sequence>
<keyword evidence="4 5" id="KW-0472">Membrane</keyword>
<evidence type="ECO:0000256" key="2">
    <source>
        <dbReference type="ARBA" id="ARBA00022692"/>
    </source>
</evidence>
<keyword evidence="3 5" id="KW-1133">Transmembrane helix</keyword>
<dbReference type="SUPFAM" id="SSF103473">
    <property type="entry name" value="MFS general substrate transporter"/>
    <property type="match status" value="1"/>
</dbReference>
<organism evidence="6 7">
    <name type="scientific">Recurvomyces mirabilis</name>
    <dbReference type="NCBI Taxonomy" id="574656"/>
    <lineage>
        <taxon>Eukaryota</taxon>
        <taxon>Fungi</taxon>
        <taxon>Dikarya</taxon>
        <taxon>Ascomycota</taxon>
        <taxon>Pezizomycotina</taxon>
        <taxon>Dothideomycetes</taxon>
        <taxon>Dothideomycetidae</taxon>
        <taxon>Mycosphaerellales</taxon>
        <taxon>Teratosphaeriaceae</taxon>
        <taxon>Recurvomyces</taxon>
    </lineage>
</organism>
<dbReference type="InterPro" id="IPR036259">
    <property type="entry name" value="MFS_trans_sf"/>
</dbReference>
<dbReference type="GO" id="GO:0022857">
    <property type="term" value="F:transmembrane transporter activity"/>
    <property type="evidence" value="ECO:0007669"/>
    <property type="project" value="InterPro"/>
</dbReference>
<dbReference type="GO" id="GO:0016020">
    <property type="term" value="C:membrane"/>
    <property type="evidence" value="ECO:0007669"/>
    <property type="project" value="UniProtKB-SubCell"/>
</dbReference>
<dbReference type="Pfam" id="PF07690">
    <property type="entry name" value="MFS_1"/>
    <property type="match status" value="1"/>
</dbReference>
<dbReference type="InterPro" id="IPR051617">
    <property type="entry name" value="UNC-93-like_regulator"/>
</dbReference>
<evidence type="ECO:0000313" key="7">
    <source>
        <dbReference type="Proteomes" id="UP001274830"/>
    </source>
</evidence>
<dbReference type="PANTHER" id="PTHR23294">
    <property type="entry name" value="ET TRANSLATION PRODUCT-RELATED"/>
    <property type="match status" value="1"/>
</dbReference>
<comment type="subcellular location">
    <subcellularLocation>
        <location evidence="1">Membrane</location>
        <topology evidence="1">Multi-pass membrane protein</topology>
    </subcellularLocation>
</comment>
<feature type="transmembrane region" description="Helical" evidence="5">
    <location>
        <begin position="142"/>
        <end position="163"/>
    </location>
</feature>
<keyword evidence="2 5" id="KW-0812">Transmembrane</keyword>
<feature type="transmembrane region" description="Helical" evidence="5">
    <location>
        <begin position="266"/>
        <end position="289"/>
    </location>
</feature>
<dbReference type="EMBL" id="JAUTXT010000010">
    <property type="protein sequence ID" value="KAK3676542.1"/>
    <property type="molecule type" value="Genomic_DNA"/>
</dbReference>
<dbReference type="Gene3D" id="1.20.1250.20">
    <property type="entry name" value="MFS general substrate transporter like domains"/>
    <property type="match status" value="1"/>
</dbReference>
<dbReference type="AlphaFoldDB" id="A0AAE1C3A6"/>
<dbReference type="PANTHER" id="PTHR23294:SF19">
    <property type="entry name" value="DUF895 DOMAIN MEMBRANE PROTEIN-RELATED"/>
    <property type="match status" value="1"/>
</dbReference>
<comment type="caution">
    <text evidence="6">The sequence shown here is derived from an EMBL/GenBank/DDBJ whole genome shotgun (WGS) entry which is preliminary data.</text>
</comment>
<proteinExistence type="predicted"/>
<feature type="transmembrane region" description="Helical" evidence="5">
    <location>
        <begin position="237"/>
        <end position="254"/>
    </location>
</feature>
<gene>
    <name evidence="6" type="ORF">LTR78_003818</name>
</gene>
<evidence type="ECO:0000256" key="4">
    <source>
        <dbReference type="ARBA" id="ARBA00023136"/>
    </source>
</evidence>
<feature type="transmembrane region" description="Helical" evidence="5">
    <location>
        <begin position="48"/>
        <end position="68"/>
    </location>
</feature>
<dbReference type="Proteomes" id="UP001274830">
    <property type="component" value="Unassembled WGS sequence"/>
</dbReference>